<dbReference type="Pfam" id="PF13603">
    <property type="entry name" value="tRNA-synt_1_2"/>
    <property type="match status" value="1"/>
</dbReference>
<evidence type="ECO:0000259" key="13">
    <source>
        <dbReference type="Pfam" id="PF13603"/>
    </source>
</evidence>
<dbReference type="GO" id="GO:0005524">
    <property type="term" value="F:ATP binding"/>
    <property type="evidence" value="ECO:0007669"/>
    <property type="project" value="UniProtKB-UniRule"/>
</dbReference>
<dbReference type="InterPro" id="IPR009080">
    <property type="entry name" value="tRNAsynth_Ia_anticodon-bd"/>
</dbReference>
<proteinExistence type="inferred from homology"/>
<feature type="domain" description="Methionyl/Valyl/Leucyl/Isoleucyl-tRNA synthetase anticodon-binding" evidence="12">
    <location>
        <begin position="676"/>
        <end position="795"/>
    </location>
</feature>
<dbReference type="PRINTS" id="PR00985">
    <property type="entry name" value="TRNASYNTHLEU"/>
</dbReference>
<dbReference type="InterPro" id="IPR013155">
    <property type="entry name" value="M/V/L/I-tRNA-synth_anticd-bd"/>
</dbReference>
<dbReference type="Gene3D" id="3.10.20.590">
    <property type="match status" value="1"/>
</dbReference>
<dbReference type="SUPFAM" id="SSF52374">
    <property type="entry name" value="Nucleotidylyl transferase"/>
    <property type="match status" value="1"/>
</dbReference>
<evidence type="ECO:0000256" key="9">
    <source>
        <dbReference type="HAMAP-Rule" id="MF_00049"/>
    </source>
</evidence>
<evidence type="ECO:0000256" key="6">
    <source>
        <dbReference type="ARBA" id="ARBA00022917"/>
    </source>
</evidence>
<dbReference type="PANTHER" id="PTHR43740:SF2">
    <property type="entry name" value="LEUCINE--TRNA LIGASE, MITOCHONDRIAL"/>
    <property type="match status" value="1"/>
</dbReference>
<dbReference type="InterPro" id="IPR001412">
    <property type="entry name" value="aa-tRNA-synth_I_CS"/>
</dbReference>
<dbReference type="InterPro" id="IPR002302">
    <property type="entry name" value="Leu-tRNA-ligase"/>
</dbReference>
<keyword evidence="7 9" id="KW-0030">Aminoacyl-tRNA synthetase</keyword>
<dbReference type="InterPro" id="IPR002300">
    <property type="entry name" value="aa-tRNA-synth_Ia"/>
</dbReference>
<evidence type="ECO:0000259" key="11">
    <source>
        <dbReference type="Pfam" id="PF00133"/>
    </source>
</evidence>
<dbReference type="NCBIfam" id="TIGR00396">
    <property type="entry name" value="leuS_bact"/>
    <property type="match status" value="1"/>
</dbReference>
<evidence type="ECO:0000256" key="3">
    <source>
        <dbReference type="ARBA" id="ARBA00022598"/>
    </source>
</evidence>
<comment type="subcellular location">
    <subcellularLocation>
        <location evidence="9">Cytoplasm</location>
    </subcellularLocation>
</comment>
<comment type="catalytic activity">
    <reaction evidence="8 9">
        <text>tRNA(Leu) + L-leucine + ATP = L-leucyl-tRNA(Leu) + AMP + diphosphate</text>
        <dbReference type="Rhea" id="RHEA:11688"/>
        <dbReference type="Rhea" id="RHEA-COMP:9613"/>
        <dbReference type="Rhea" id="RHEA-COMP:9622"/>
        <dbReference type="ChEBI" id="CHEBI:30616"/>
        <dbReference type="ChEBI" id="CHEBI:33019"/>
        <dbReference type="ChEBI" id="CHEBI:57427"/>
        <dbReference type="ChEBI" id="CHEBI:78442"/>
        <dbReference type="ChEBI" id="CHEBI:78494"/>
        <dbReference type="ChEBI" id="CHEBI:456215"/>
        <dbReference type="EC" id="6.1.1.4"/>
    </reaction>
</comment>
<dbReference type="Gene3D" id="3.40.50.620">
    <property type="entry name" value="HUPs"/>
    <property type="match status" value="2"/>
</dbReference>
<comment type="similarity">
    <text evidence="1 9 10">Belongs to the class-I aminoacyl-tRNA synthetase family.</text>
</comment>
<keyword evidence="3 9" id="KW-0436">Ligase</keyword>
<keyword evidence="2 9" id="KW-0963">Cytoplasm</keyword>
<dbReference type="InterPro" id="IPR025709">
    <property type="entry name" value="Leu_tRNA-synth_edit"/>
</dbReference>
<keyword evidence="4 9" id="KW-0547">Nucleotide-binding</keyword>
<feature type="binding site" evidence="9">
    <location>
        <position position="603"/>
    </location>
    <ligand>
        <name>ATP</name>
        <dbReference type="ChEBI" id="CHEBI:30616"/>
    </ligand>
</feature>
<dbReference type="GO" id="GO:0002161">
    <property type="term" value="F:aminoacyl-tRNA deacylase activity"/>
    <property type="evidence" value="ECO:0007669"/>
    <property type="project" value="InterPro"/>
</dbReference>
<evidence type="ECO:0000259" key="12">
    <source>
        <dbReference type="Pfam" id="PF08264"/>
    </source>
</evidence>
<dbReference type="SUPFAM" id="SSF50677">
    <property type="entry name" value="ValRS/IleRS/LeuRS editing domain"/>
    <property type="match status" value="1"/>
</dbReference>
<evidence type="ECO:0000313" key="14">
    <source>
        <dbReference type="EMBL" id="PJC24039.1"/>
    </source>
</evidence>
<dbReference type="CDD" id="cd07958">
    <property type="entry name" value="Anticodon_Ia_Leu_BEm"/>
    <property type="match status" value="1"/>
</dbReference>
<dbReference type="PANTHER" id="PTHR43740">
    <property type="entry name" value="LEUCYL-TRNA SYNTHETASE"/>
    <property type="match status" value="1"/>
</dbReference>
<evidence type="ECO:0000256" key="7">
    <source>
        <dbReference type="ARBA" id="ARBA00023146"/>
    </source>
</evidence>
<evidence type="ECO:0000256" key="8">
    <source>
        <dbReference type="ARBA" id="ARBA00047469"/>
    </source>
</evidence>
<feature type="domain" description="Aminoacyl-tRNA synthetase class Ia" evidence="11">
    <location>
        <begin position="14"/>
        <end position="221"/>
    </location>
</feature>
<comment type="caution">
    <text evidence="14">The sequence shown here is derived from an EMBL/GenBank/DDBJ whole genome shotgun (WGS) entry which is preliminary data.</text>
</comment>
<evidence type="ECO:0000256" key="10">
    <source>
        <dbReference type="RuleBase" id="RU363035"/>
    </source>
</evidence>
<dbReference type="GO" id="GO:0005829">
    <property type="term" value="C:cytosol"/>
    <property type="evidence" value="ECO:0007669"/>
    <property type="project" value="TreeGrafter"/>
</dbReference>
<dbReference type="Gene3D" id="1.10.730.10">
    <property type="entry name" value="Isoleucyl-tRNA Synthetase, Domain 1"/>
    <property type="match status" value="2"/>
</dbReference>
<dbReference type="PROSITE" id="PS00178">
    <property type="entry name" value="AA_TRNA_LIGASE_I"/>
    <property type="match status" value="1"/>
</dbReference>
<evidence type="ECO:0000256" key="4">
    <source>
        <dbReference type="ARBA" id="ARBA00022741"/>
    </source>
</evidence>
<gene>
    <name evidence="9" type="primary">leuS</name>
    <name evidence="14" type="ORF">CO058_00200</name>
</gene>
<dbReference type="EC" id="6.1.1.4" evidence="9"/>
<dbReference type="HAMAP" id="MF_00049_B">
    <property type="entry name" value="Leu_tRNA_synth_B"/>
    <property type="match status" value="1"/>
</dbReference>
<reference evidence="15" key="1">
    <citation type="submission" date="2017-09" db="EMBL/GenBank/DDBJ databases">
        <title>Depth-based differentiation of microbial function through sediment-hosted aquifers and enrichment of novel symbionts in the deep terrestrial subsurface.</title>
        <authorList>
            <person name="Probst A.J."/>
            <person name="Ladd B."/>
            <person name="Jarett J.K."/>
            <person name="Geller-Mcgrath D.E."/>
            <person name="Sieber C.M.K."/>
            <person name="Emerson J.B."/>
            <person name="Anantharaman K."/>
            <person name="Thomas B.C."/>
            <person name="Malmstrom R."/>
            <person name="Stieglmeier M."/>
            <person name="Klingl A."/>
            <person name="Woyke T."/>
            <person name="Ryan C.M."/>
            <person name="Banfield J.F."/>
        </authorList>
    </citation>
    <scope>NUCLEOTIDE SEQUENCE [LARGE SCALE GENOMIC DNA]</scope>
</reference>
<dbReference type="InterPro" id="IPR014729">
    <property type="entry name" value="Rossmann-like_a/b/a_fold"/>
</dbReference>
<sequence>MPKNFDSKSIENKWRKVWKEKKTYEVDVQNAKNPFYNLWMFPYPSGARMHVGHAYASTGSDVVGRFQRMHGKDVLQPMGFDAFGIHGENYAIKVGEHPWTLMEDLCNRFRDEQFEAIGNGYDWSKEVRTYWPGYYKWTQWIFVQLFKHGLAERKKANVNWCPGCKTVLADEQVIAGLCERCHSTVEQKDLEQWFFKITKFADKLLENLDHIDWSKKVIEAQRNWIGKSEGAEITFKIDGSDKEVKVFTTRPDTIFSAAFLVLAPEHPLVKELTSVENKTAVEKYVEVSKKRPAMERTSDEKDKTGVFTGSYAINPANAEKIPVWIADFVLGSYGTGAVFGDAHDERDFVFAKKYEIPLKIGIIPDTKDVSEIDLIKNQEKCFSGYGVLINSGQFDGQKSEEAKSNITKWLKDLGSADFVVKYKLRDWLISRQRYWSAPIPMIHCEKCGWLPVPEDLLPVELPYVEDWKPKGDGRGPLANISEFVNTVCPNCGGKAERETDTIDNFLDSAWYFFRYPFVNRKDVPFPGTGITGADDATPNSEAFKKWLPVNLYIGGPEHSVLHLMYTRFLTMAFKEMGFIDFDEPFVKFFAHGHITKDGKKMSKSLGNIVNPDEYIDSMGADAFRMYLMFIGPFDKGGDFSDRGTSGIERFLQRVVDFFVNAEKSQANNSSENAKKALHKTIKGVTEDLNEFKFNTSLAKMMEFINILVKQEEKLSKEDSLMFLKLVAPFGPFISEEIYQTIFLGNEKFNQSSSNVSDDFTSIHIQSWPEHDENLIKEDLIDVAVQVNGKVRGIVKEVPADIKEDEIINLAKGLVENLISGKEIKKSIYIKGRLVSIAI</sequence>
<evidence type="ECO:0000313" key="15">
    <source>
        <dbReference type="Proteomes" id="UP000229756"/>
    </source>
</evidence>
<evidence type="ECO:0000256" key="1">
    <source>
        <dbReference type="ARBA" id="ARBA00005594"/>
    </source>
</evidence>
<dbReference type="Pfam" id="PF08264">
    <property type="entry name" value="Anticodon_1"/>
    <property type="match status" value="1"/>
</dbReference>
<dbReference type="FunFam" id="1.10.730.10:FF:000002">
    <property type="entry name" value="Leucine--tRNA ligase"/>
    <property type="match status" value="1"/>
</dbReference>
<dbReference type="AlphaFoldDB" id="A0A2M8EMS8"/>
<dbReference type="Proteomes" id="UP000229756">
    <property type="component" value="Unassembled WGS sequence"/>
</dbReference>
<keyword evidence="5 9" id="KW-0067">ATP-binding</keyword>
<evidence type="ECO:0000256" key="5">
    <source>
        <dbReference type="ARBA" id="ARBA00022840"/>
    </source>
</evidence>
<dbReference type="SUPFAM" id="SSF47323">
    <property type="entry name" value="Anticodon-binding domain of a subclass of class I aminoacyl-tRNA synthetases"/>
    <property type="match status" value="1"/>
</dbReference>
<name>A0A2M8EMS8_UNCKA</name>
<protein>
    <recommendedName>
        <fullName evidence="9">Leucine--tRNA ligase</fullName>
        <ecNumber evidence="9">6.1.1.4</ecNumber>
    </recommendedName>
    <alternativeName>
        <fullName evidence="9">Leucyl-tRNA synthetase</fullName>
        <shortName evidence="9">LeuRS</shortName>
    </alternativeName>
</protein>
<dbReference type="Pfam" id="PF00133">
    <property type="entry name" value="tRNA-synt_1"/>
    <property type="match status" value="2"/>
</dbReference>
<feature type="domain" description="Aminoacyl-tRNA synthetase class Ia" evidence="11">
    <location>
        <begin position="423"/>
        <end position="628"/>
    </location>
</feature>
<feature type="domain" description="Leucyl-tRNA synthetase editing" evidence="13">
    <location>
        <begin position="222"/>
        <end position="410"/>
    </location>
</feature>
<dbReference type="EMBL" id="PFSJ01000003">
    <property type="protein sequence ID" value="PJC24039.1"/>
    <property type="molecule type" value="Genomic_DNA"/>
</dbReference>
<keyword evidence="6 9" id="KW-0648">Protein biosynthesis</keyword>
<dbReference type="GO" id="GO:0006429">
    <property type="term" value="P:leucyl-tRNA aminoacylation"/>
    <property type="evidence" value="ECO:0007669"/>
    <property type="project" value="UniProtKB-UniRule"/>
</dbReference>
<accession>A0A2M8EMS8</accession>
<comment type="caution">
    <text evidence="9">Lacks conserved residue(s) required for the propagation of feature annotation.</text>
</comment>
<dbReference type="GO" id="GO:0004823">
    <property type="term" value="F:leucine-tRNA ligase activity"/>
    <property type="evidence" value="ECO:0007669"/>
    <property type="project" value="UniProtKB-UniRule"/>
</dbReference>
<feature type="short sequence motif" description="'KMSKS' region" evidence="9">
    <location>
        <begin position="600"/>
        <end position="604"/>
    </location>
</feature>
<dbReference type="InterPro" id="IPR009008">
    <property type="entry name" value="Val/Leu/Ile-tRNA-synth_edit"/>
</dbReference>
<evidence type="ECO:0000256" key="2">
    <source>
        <dbReference type="ARBA" id="ARBA00022490"/>
    </source>
</evidence>
<organism evidence="14 15">
    <name type="scientific">candidate division WWE3 bacterium CG_4_9_14_0_2_um_filter_35_11</name>
    <dbReference type="NCBI Taxonomy" id="1975077"/>
    <lineage>
        <taxon>Bacteria</taxon>
        <taxon>Katanobacteria</taxon>
    </lineage>
</organism>